<gene>
    <name evidence="3" type="ORF">PT974_03748</name>
</gene>
<evidence type="ECO:0000256" key="2">
    <source>
        <dbReference type="SAM" id="MobiDB-lite"/>
    </source>
</evidence>
<keyword evidence="4" id="KW-1185">Reference proteome</keyword>
<sequence>MCPGNEDEAAAQDDTLRRSPTGVSRLPSPTPSDTNNPTPLEVDEEAYDDEDGDGDSAYASDRDTSYTGSITSSIYNYQYENGRRYHAYREGQYTLPNDSEEQERLDLQHHIWRLLLGGRLFTAPLPLPKDSPELRILDLGTGTGIWAMDMADEYPSSTIYGVDLSPIQPDWVPNNCKFYVDDYEDQWTYSEDEKFDFIHGRALLGSSSNWPRFYSQAMKHLKPGGWIEIQEYDAWIFSDDDSCDRAPWTTEWCKRLEEASKVYGKLNNIARFHKQWFIDAGFEDVEERVYRVPIGPWAKDPTLKELGKFEYLQMQMAVDSHSLALLTRVLNWSSDQAKVLMEGVKREFRDRDLRFITSYRFITGRKPLHYT</sequence>
<comment type="caution">
    <text evidence="3">The sequence shown here is derived from an EMBL/GenBank/DDBJ whole genome shotgun (WGS) entry which is preliminary data.</text>
</comment>
<dbReference type="GO" id="GO:0008168">
    <property type="term" value="F:methyltransferase activity"/>
    <property type="evidence" value="ECO:0007669"/>
    <property type="project" value="UniProtKB-KW"/>
</dbReference>
<accession>A0ABR0STI4</accession>
<feature type="compositionally biased region" description="Acidic residues" evidence="2">
    <location>
        <begin position="1"/>
        <end position="11"/>
    </location>
</feature>
<dbReference type="PANTHER" id="PTHR43591:SF10">
    <property type="entry name" value="ABC TRANSMEMBRANE TYPE-1 DOMAIN-CONTAINING PROTEIN-RELATED"/>
    <property type="match status" value="1"/>
</dbReference>
<evidence type="ECO:0000313" key="3">
    <source>
        <dbReference type="EMBL" id="KAK5995344.1"/>
    </source>
</evidence>
<comment type="similarity">
    <text evidence="1">Belongs to the methyltransferase superfamily. LaeA methyltransferase family.</text>
</comment>
<dbReference type="SUPFAM" id="SSF53335">
    <property type="entry name" value="S-adenosyl-L-methionine-dependent methyltransferases"/>
    <property type="match status" value="1"/>
</dbReference>
<reference evidence="3 4" key="1">
    <citation type="submission" date="2024-01" db="EMBL/GenBank/DDBJ databases">
        <title>Complete genome of Cladobotryum mycophilum ATHUM6906.</title>
        <authorList>
            <person name="Christinaki A.C."/>
            <person name="Myridakis A.I."/>
            <person name="Kouvelis V.N."/>
        </authorList>
    </citation>
    <scope>NUCLEOTIDE SEQUENCE [LARGE SCALE GENOMIC DNA]</scope>
    <source>
        <strain evidence="3 4">ATHUM6906</strain>
    </source>
</reference>
<evidence type="ECO:0000313" key="4">
    <source>
        <dbReference type="Proteomes" id="UP001338125"/>
    </source>
</evidence>
<dbReference type="CDD" id="cd02440">
    <property type="entry name" value="AdoMet_MTases"/>
    <property type="match status" value="1"/>
</dbReference>
<name>A0ABR0STI4_9HYPO</name>
<dbReference type="Proteomes" id="UP001338125">
    <property type="component" value="Unassembled WGS sequence"/>
</dbReference>
<dbReference type="InterPro" id="IPR029063">
    <property type="entry name" value="SAM-dependent_MTases_sf"/>
</dbReference>
<keyword evidence="3" id="KW-0489">Methyltransferase</keyword>
<keyword evidence="3" id="KW-0808">Transferase</keyword>
<feature type="compositionally biased region" description="Acidic residues" evidence="2">
    <location>
        <begin position="41"/>
        <end position="54"/>
    </location>
</feature>
<proteinExistence type="inferred from homology"/>
<dbReference type="Gene3D" id="3.40.50.150">
    <property type="entry name" value="Vaccinia Virus protein VP39"/>
    <property type="match status" value="1"/>
</dbReference>
<dbReference type="Pfam" id="PF13489">
    <property type="entry name" value="Methyltransf_23"/>
    <property type="match status" value="1"/>
</dbReference>
<feature type="compositionally biased region" description="Low complexity" evidence="2">
    <location>
        <begin position="55"/>
        <end position="65"/>
    </location>
</feature>
<evidence type="ECO:0000256" key="1">
    <source>
        <dbReference type="ARBA" id="ARBA00038158"/>
    </source>
</evidence>
<protein>
    <submittedName>
        <fullName evidence="3">Methyltransferase pytC</fullName>
    </submittedName>
</protein>
<organism evidence="3 4">
    <name type="scientific">Cladobotryum mycophilum</name>
    <dbReference type="NCBI Taxonomy" id="491253"/>
    <lineage>
        <taxon>Eukaryota</taxon>
        <taxon>Fungi</taxon>
        <taxon>Dikarya</taxon>
        <taxon>Ascomycota</taxon>
        <taxon>Pezizomycotina</taxon>
        <taxon>Sordariomycetes</taxon>
        <taxon>Hypocreomycetidae</taxon>
        <taxon>Hypocreales</taxon>
        <taxon>Hypocreaceae</taxon>
        <taxon>Cladobotryum</taxon>
    </lineage>
</organism>
<dbReference type="EMBL" id="JAVFKD010000004">
    <property type="protein sequence ID" value="KAK5995344.1"/>
    <property type="molecule type" value="Genomic_DNA"/>
</dbReference>
<dbReference type="PANTHER" id="PTHR43591">
    <property type="entry name" value="METHYLTRANSFERASE"/>
    <property type="match status" value="1"/>
</dbReference>
<feature type="region of interest" description="Disordered" evidence="2">
    <location>
        <begin position="1"/>
        <end position="65"/>
    </location>
</feature>
<dbReference type="GO" id="GO:0032259">
    <property type="term" value="P:methylation"/>
    <property type="evidence" value="ECO:0007669"/>
    <property type="project" value="UniProtKB-KW"/>
</dbReference>